<name>A0ACC2VWB1_9TREE</name>
<proteinExistence type="predicted"/>
<sequence length="1197" mass="132966">MSRRSSVSSQQNSRSLSTDELLTVDSKFIPRAAKRSDDGFHKAGSTYYFPNGEIFRPRNSPHRKNRPARYPKSNSLKGSYHYIPPSLAPETTGVPPNATFPSRGHHPAHVNGQGYPAPSQQYPRNQPLGHPGGLSSHPNSNLIPRSSSMVSMNSSISIQTAPPYVPRSSSFTNVKKASQQHLAHSLRSNRIDTPTNINIQHLTPTTLHSPRMASKPTFQSNNILRNSSSLSIASAELPVDTPTHHNSDSNPSSLSNYTLNRSMSNTPQTSINTSVDDVGNPLTKTPKSDPSSDISKSNSLESIRETEVNTITSSDAVSSQKSFTISKPVLSSVDSEESSSFESAVEPNLSTLEEEADKASIPDTHTVTIESLREHEYPEANLDMDLVHEVSEASYEPSPETENQSEVTPVDPNGVLGLGLGLDNDLDHGDDTNSGNSQSECDSASSRTLNETHSYEENAAAKSNRDESASDGPANNVPEEPENVQSDKGHSDEHKLGSSSSNKNGLTISVPTKDEIASLPSPNDLKTPKDRITASSSTRSFESVSRLIEGYLNDYESSPNGSVKTPKTNFFDFHKDDAFDRFLNDEQGTPPRGDVAVVGNKIRKHERSVSSISSFNEVLNESKRNSQYGDMGSPIPHDKRLHKVSPDRTSLPPPDTSIIGSSPQSSKNSIISSNPNLTAKEAPMPPIAQVQSEQSEISHSELLSTPKDKDVEITDSVIKGMPLESSPEPPTPISKDNTPKKVPTVTRSMLDVVEDVVEKKPEDSATKKEFTINVPKYNKDFDKALPLLPTVKPKGIITNEKEETQKPKSPVEPKAPLPRKSPLKPKSLPNLSPSTSTSNFKLFWKKFKGDKQPVSKPQTKERTEKKISFFAKVPKFRQSEERLPVVKEPIVAPVLQPPAREQLLVRNSIYDLTLTKLPTIEADSSLLDDVLNSFNETMGSDRAKAVDSDGVTMEPFLRDDELTRDQIEDQQKRDQIPNDEAEDENEANNEEGLSHSQDNSDEAYIDENLRYLQEELLWPIDSDFKALEDPKFPARRKSYDTIRRSMVFDAEPDSETFVLENYELKNLFDNTTEQQRKRLPFHLKHIGQFTDFDRLEILAEKFSMTPVVPKPKPCAAMAPILKTSGTSKPRRSVEFSRKISITETFSPDFYKRYNKSVTQYTLTESLEILKIKSELNTYKCNEMLVHEESQQNTHFFY</sequence>
<accession>A0ACC2VWB1</accession>
<keyword evidence="2" id="KW-1185">Reference proteome</keyword>
<protein>
    <submittedName>
        <fullName evidence="1">Uncharacterized protein</fullName>
    </submittedName>
</protein>
<organism evidence="1 2">
    <name type="scientific">Naganishia cerealis</name>
    <dbReference type="NCBI Taxonomy" id="610337"/>
    <lineage>
        <taxon>Eukaryota</taxon>
        <taxon>Fungi</taxon>
        <taxon>Dikarya</taxon>
        <taxon>Basidiomycota</taxon>
        <taxon>Agaricomycotina</taxon>
        <taxon>Tremellomycetes</taxon>
        <taxon>Filobasidiales</taxon>
        <taxon>Filobasidiaceae</taxon>
        <taxon>Naganishia</taxon>
    </lineage>
</organism>
<evidence type="ECO:0000313" key="1">
    <source>
        <dbReference type="EMBL" id="KAJ9102722.1"/>
    </source>
</evidence>
<comment type="caution">
    <text evidence="1">The sequence shown here is derived from an EMBL/GenBank/DDBJ whole genome shotgun (WGS) entry which is preliminary data.</text>
</comment>
<reference evidence="1" key="1">
    <citation type="submission" date="2023-04" db="EMBL/GenBank/DDBJ databases">
        <title>Draft Genome sequencing of Naganishia species isolated from polar environments using Oxford Nanopore Technology.</title>
        <authorList>
            <person name="Leo P."/>
            <person name="Venkateswaran K."/>
        </authorList>
    </citation>
    <scope>NUCLEOTIDE SEQUENCE</scope>
    <source>
        <strain evidence="1">MNA-CCFEE 5261</strain>
    </source>
</reference>
<dbReference type="Proteomes" id="UP001241377">
    <property type="component" value="Unassembled WGS sequence"/>
</dbReference>
<dbReference type="EMBL" id="JASBWR010000050">
    <property type="protein sequence ID" value="KAJ9102722.1"/>
    <property type="molecule type" value="Genomic_DNA"/>
</dbReference>
<evidence type="ECO:0000313" key="2">
    <source>
        <dbReference type="Proteomes" id="UP001241377"/>
    </source>
</evidence>
<gene>
    <name evidence="1" type="ORF">QFC19_004639</name>
</gene>